<keyword evidence="4" id="KW-1185">Reference proteome</keyword>
<protein>
    <submittedName>
        <fullName evidence="3">Uncharacterized protein</fullName>
    </submittedName>
</protein>
<evidence type="ECO:0000313" key="4">
    <source>
        <dbReference type="Proteomes" id="UP000194127"/>
    </source>
</evidence>
<dbReference type="RefSeq" id="XP_024332996.1">
    <property type="nucleotide sequence ID" value="XM_024487592.1"/>
</dbReference>
<dbReference type="Proteomes" id="UP000194127">
    <property type="component" value="Unassembled WGS sequence"/>
</dbReference>
<reference evidence="3 4" key="1">
    <citation type="submission" date="2017-04" db="EMBL/GenBank/DDBJ databases">
        <title>Genome Sequence of the Model Brown-Rot Fungus Postia placenta SB12.</title>
        <authorList>
            <consortium name="DOE Joint Genome Institute"/>
            <person name="Gaskell J."/>
            <person name="Kersten P."/>
            <person name="Larrondo L.F."/>
            <person name="Canessa P."/>
            <person name="Martinez D."/>
            <person name="Hibbett D."/>
            <person name="Schmoll M."/>
            <person name="Kubicek C.P."/>
            <person name="Martinez A.T."/>
            <person name="Yadav J."/>
            <person name="Master E."/>
            <person name="Magnuson J.K."/>
            <person name="James T."/>
            <person name="Yaver D."/>
            <person name="Berka R."/>
            <person name="Labutti K."/>
            <person name="Lipzen A."/>
            <person name="Aerts A."/>
            <person name="Barry K."/>
            <person name="Henrissat B."/>
            <person name="Blanchette R."/>
            <person name="Grigoriev I."/>
            <person name="Cullen D."/>
        </authorList>
    </citation>
    <scope>NUCLEOTIDE SEQUENCE [LARGE SCALE GENOMIC DNA]</scope>
    <source>
        <strain evidence="3 4">MAD-698-R-SB12</strain>
    </source>
</reference>
<accession>A0A1X6MJ70</accession>
<keyword evidence="2" id="KW-0812">Transmembrane</keyword>
<dbReference type="OrthoDB" id="2756573at2759"/>
<keyword evidence="2" id="KW-1133">Transmembrane helix</keyword>
<sequence>MSEALSEKVVEEIFELKQVKIIASTELRRTYLHAMVQCTPFPEPFSFYLEVVAALRVHAVTGRSWHWVLPVWLLGIVPIGTNIWRMTQETLAVVPQLGCMSSVSISEAINNMYVDCIDLDTRASVVVSDILVVSATWYYISHINSVRTQLVRDMWASRPNLTTVMFRDGKYQIISLLNVVDLVLTTITIGGVRSFYMTDITSLITVMSSILICRFLICIREAAERSTQALGSQSLSFVDSQGSPSPQPWLSSVEFASDIANHSAEDGLADAFPDLDDNGDHLDSGAGEDARIPEDENGIEMDKYASGGQQSPLA</sequence>
<evidence type="ECO:0000256" key="1">
    <source>
        <dbReference type="SAM" id="MobiDB-lite"/>
    </source>
</evidence>
<evidence type="ECO:0000256" key="2">
    <source>
        <dbReference type="SAM" id="Phobius"/>
    </source>
</evidence>
<feature type="transmembrane region" description="Helical" evidence="2">
    <location>
        <begin position="200"/>
        <end position="219"/>
    </location>
</feature>
<dbReference type="EMBL" id="KZ110615">
    <property type="protein sequence ID" value="OSX56202.1"/>
    <property type="molecule type" value="Genomic_DNA"/>
</dbReference>
<feature type="compositionally biased region" description="Basic and acidic residues" evidence="1">
    <location>
        <begin position="278"/>
        <end position="294"/>
    </location>
</feature>
<dbReference type="GeneID" id="36332541"/>
<proteinExistence type="predicted"/>
<feature type="transmembrane region" description="Helical" evidence="2">
    <location>
        <begin position="173"/>
        <end position="194"/>
    </location>
</feature>
<feature type="transmembrane region" description="Helical" evidence="2">
    <location>
        <begin position="65"/>
        <end position="84"/>
    </location>
</feature>
<evidence type="ECO:0000313" key="3">
    <source>
        <dbReference type="EMBL" id="OSX56202.1"/>
    </source>
</evidence>
<name>A0A1X6MJ70_9APHY</name>
<keyword evidence="2" id="KW-0472">Membrane</keyword>
<organism evidence="3 4">
    <name type="scientific">Postia placenta MAD-698-R-SB12</name>
    <dbReference type="NCBI Taxonomy" id="670580"/>
    <lineage>
        <taxon>Eukaryota</taxon>
        <taxon>Fungi</taxon>
        <taxon>Dikarya</taxon>
        <taxon>Basidiomycota</taxon>
        <taxon>Agaricomycotina</taxon>
        <taxon>Agaricomycetes</taxon>
        <taxon>Polyporales</taxon>
        <taxon>Adustoporiaceae</taxon>
        <taxon>Rhodonia</taxon>
    </lineage>
</organism>
<gene>
    <name evidence="3" type="ORF">POSPLADRAFT_1160745</name>
</gene>
<feature type="region of interest" description="Disordered" evidence="1">
    <location>
        <begin position="268"/>
        <end position="314"/>
    </location>
</feature>
<dbReference type="AlphaFoldDB" id="A0A1X6MJ70"/>